<evidence type="ECO:0000256" key="1">
    <source>
        <dbReference type="ARBA" id="ARBA00004651"/>
    </source>
</evidence>
<keyword evidence="5 7" id="KW-1133">Transmembrane helix</keyword>
<dbReference type="InterPro" id="IPR003593">
    <property type="entry name" value="AAA+_ATPase"/>
</dbReference>
<dbReference type="PANTHER" id="PTHR24221">
    <property type="entry name" value="ATP-BINDING CASSETTE SUB-FAMILY B"/>
    <property type="match status" value="1"/>
</dbReference>
<evidence type="ECO:0000256" key="5">
    <source>
        <dbReference type="ARBA" id="ARBA00022989"/>
    </source>
</evidence>
<dbReference type="InterPro" id="IPR014223">
    <property type="entry name" value="ABC_CydC/D"/>
</dbReference>
<dbReference type="EMBL" id="CP126969">
    <property type="protein sequence ID" value="WIM67296.1"/>
    <property type="molecule type" value="Genomic_DNA"/>
</dbReference>
<dbReference type="Proteomes" id="UP001225598">
    <property type="component" value="Chromosome"/>
</dbReference>
<dbReference type="InterPro" id="IPR036640">
    <property type="entry name" value="ABC1_TM_sf"/>
</dbReference>
<evidence type="ECO:0000256" key="7">
    <source>
        <dbReference type="SAM" id="Phobius"/>
    </source>
</evidence>
<dbReference type="RefSeq" id="WP_284824297.1">
    <property type="nucleotide sequence ID" value="NZ_CP126969.1"/>
</dbReference>
<dbReference type="InterPro" id="IPR003439">
    <property type="entry name" value="ABC_transporter-like_ATP-bd"/>
</dbReference>
<dbReference type="PROSITE" id="PS50893">
    <property type="entry name" value="ABC_TRANSPORTER_2"/>
    <property type="match status" value="1"/>
</dbReference>
<feature type="domain" description="ABC transmembrane type-1" evidence="9">
    <location>
        <begin position="19"/>
        <end position="296"/>
    </location>
</feature>
<keyword evidence="4" id="KW-0067">ATP-binding</keyword>
<evidence type="ECO:0000259" key="9">
    <source>
        <dbReference type="PROSITE" id="PS50929"/>
    </source>
</evidence>
<dbReference type="Pfam" id="PF00005">
    <property type="entry name" value="ABC_tran"/>
    <property type="match status" value="1"/>
</dbReference>
<dbReference type="InterPro" id="IPR017871">
    <property type="entry name" value="ABC_transporter-like_CS"/>
</dbReference>
<organism evidence="10 11">
    <name type="scientific">Corynebacterium breve</name>
    <dbReference type="NCBI Taxonomy" id="3049799"/>
    <lineage>
        <taxon>Bacteria</taxon>
        <taxon>Bacillati</taxon>
        <taxon>Actinomycetota</taxon>
        <taxon>Actinomycetes</taxon>
        <taxon>Mycobacteriales</taxon>
        <taxon>Corynebacteriaceae</taxon>
        <taxon>Corynebacterium</taxon>
    </lineage>
</organism>
<evidence type="ECO:0000313" key="11">
    <source>
        <dbReference type="Proteomes" id="UP001225598"/>
    </source>
</evidence>
<proteinExistence type="predicted"/>
<dbReference type="NCBIfam" id="TIGR02868">
    <property type="entry name" value="CydC"/>
    <property type="match status" value="1"/>
</dbReference>
<dbReference type="Gene3D" id="1.20.1560.10">
    <property type="entry name" value="ABC transporter type 1, transmembrane domain"/>
    <property type="match status" value="1"/>
</dbReference>
<comment type="subcellular location">
    <subcellularLocation>
        <location evidence="1">Cell membrane</location>
        <topology evidence="1">Multi-pass membrane protein</topology>
    </subcellularLocation>
</comment>
<evidence type="ECO:0000256" key="2">
    <source>
        <dbReference type="ARBA" id="ARBA00022692"/>
    </source>
</evidence>
<sequence length="504" mass="54628">MRDLRYLLQLAGVRTRDIVWAVTAGSITLLSALTLTILSGWLITRAWQMPPVLDLSVAITGVRALGISRAVFRYLDRLISHKLAFTALTTLRARVYDAMAFSSSPVSRGEGHVRLVSDTERVTDLIVRTVVPAGVAVVLSIAALVFAALLHPLAAVVLAGGFLLTGIVIPRLSVRANRDTGHVEATDEFQTRLDAVLEHRAEFQSAGLHDDHIRRTIDASARSTRASILAQRPEALAEGIQAWATGLTALFVTWIAVTNYTGNPVWLGMLIMIPLAAFEAHGPLSTAAIHAEDAKLAARRLREIVDKPKEAAPHREQTTRVRANNLHTIYGDTVWDFDLAPGERMVVRGPSGCGKSTMLATVAGLLPPAAGEVTMPEGARYFAEDAWLFSTTVRENIRVASPCATDEMMHQVLQAVGFDFDLDFLLADGADSLSSGQRRRLLLARALCSDADVLLLDEPTEHLSPDAADEILNMLLHAPLPGPKPERTIIVVSHTDGPVGYEVQ</sequence>
<dbReference type="InterPro" id="IPR039421">
    <property type="entry name" value="Type_1_exporter"/>
</dbReference>
<dbReference type="SMART" id="SM00382">
    <property type="entry name" value="AAA"/>
    <property type="match status" value="1"/>
</dbReference>
<dbReference type="InterPro" id="IPR027417">
    <property type="entry name" value="P-loop_NTPase"/>
</dbReference>
<feature type="transmembrane region" description="Helical" evidence="7">
    <location>
        <begin position="20"/>
        <end position="43"/>
    </location>
</feature>
<feature type="transmembrane region" description="Helical" evidence="7">
    <location>
        <begin position="153"/>
        <end position="172"/>
    </location>
</feature>
<protein>
    <submittedName>
        <fullName evidence="10">Thiol reductant ABC exporter subunit CydC</fullName>
    </submittedName>
</protein>
<evidence type="ECO:0000313" key="10">
    <source>
        <dbReference type="EMBL" id="WIM67296.1"/>
    </source>
</evidence>
<gene>
    <name evidence="10" type="primary">cydC</name>
    <name evidence="10" type="ORF">QP027_09310</name>
</gene>
<dbReference type="Gene3D" id="3.40.50.300">
    <property type="entry name" value="P-loop containing nucleotide triphosphate hydrolases"/>
    <property type="match status" value="1"/>
</dbReference>
<feature type="domain" description="ABC transporter" evidence="8">
    <location>
        <begin position="313"/>
        <end position="503"/>
    </location>
</feature>
<dbReference type="SUPFAM" id="SSF52540">
    <property type="entry name" value="P-loop containing nucleoside triphosphate hydrolases"/>
    <property type="match status" value="1"/>
</dbReference>
<dbReference type="PROSITE" id="PS50929">
    <property type="entry name" value="ABC_TM1F"/>
    <property type="match status" value="1"/>
</dbReference>
<dbReference type="PROSITE" id="PS00211">
    <property type="entry name" value="ABC_TRANSPORTER_1"/>
    <property type="match status" value="1"/>
</dbReference>
<keyword evidence="11" id="KW-1185">Reference proteome</keyword>
<evidence type="ECO:0000259" key="8">
    <source>
        <dbReference type="PROSITE" id="PS50893"/>
    </source>
</evidence>
<accession>A0ABY8VEB5</accession>
<evidence type="ECO:0000256" key="4">
    <source>
        <dbReference type="ARBA" id="ARBA00022840"/>
    </source>
</evidence>
<keyword evidence="3" id="KW-0547">Nucleotide-binding</keyword>
<keyword evidence="6 7" id="KW-0472">Membrane</keyword>
<dbReference type="PANTHER" id="PTHR24221:SF653">
    <property type="entry name" value="TRANSPORT ATP-BINDING PROTEIN CYDC"/>
    <property type="match status" value="1"/>
</dbReference>
<name>A0ABY8VEB5_9CORY</name>
<feature type="transmembrane region" description="Helical" evidence="7">
    <location>
        <begin position="125"/>
        <end position="147"/>
    </location>
</feature>
<dbReference type="InterPro" id="IPR011527">
    <property type="entry name" value="ABC1_TM_dom"/>
</dbReference>
<evidence type="ECO:0000256" key="6">
    <source>
        <dbReference type="ARBA" id="ARBA00023136"/>
    </source>
</evidence>
<evidence type="ECO:0000256" key="3">
    <source>
        <dbReference type="ARBA" id="ARBA00022741"/>
    </source>
</evidence>
<reference evidence="10 11" key="1">
    <citation type="submission" date="2023-05" db="EMBL/GenBank/DDBJ databases">
        <title>Corynebacterium suedekumii sp. nov. and Corynebacterium breve sp. nov. isolated from raw cow's milk.</title>
        <authorList>
            <person name="Baer M.K."/>
            <person name="Mehl L."/>
            <person name="Hellmuth R."/>
            <person name="Marke G."/>
            <person name="Lipski A."/>
        </authorList>
    </citation>
    <scope>NUCLEOTIDE SEQUENCE [LARGE SCALE GENOMIC DNA]</scope>
    <source>
        <strain evidence="10 11">R4</strain>
    </source>
</reference>
<dbReference type="SUPFAM" id="SSF90123">
    <property type="entry name" value="ABC transporter transmembrane region"/>
    <property type="match status" value="1"/>
</dbReference>
<keyword evidence="2 7" id="KW-0812">Transmembrane</keyword>